<gene>
    <name evidence="4" type="ORF">D8674_015024</name>
</gene>
<keyword evidence="5" id="KW-1185">Reference proteome</keyword>
<dbReference type="AlphaFoldDB" id="A0A5N5GU52"/>
<reference evidence="4 5" key="1">
    <citation type="submission" date="2019-09" db="EMBL/GenBank/DDBJ databases">
        <authorList>
            <person name="Ou C."/>
        </authorList>
    </citation>
    <scope>NUCLEOTIDE SEQUENCE [LARGE SCALE GENOMIC DNA]</scope>
    <source>
        <strain evidence="4">S2</strain>
        <tissue evidence="4">Leaf</tissue>
    </source>
</reference>
<dbReference type="EMBL" id="SMOL01000401">
    <property type="protein sequence ID" value="KAB2619155.1"/>
    <property type="molecule type" value="Genomic_DNA"/>
</dbReference>
<dbReference type="Pfam" id="PF13041">
    <property type="entry name" value="PPR_2"/>
    <property type="match status" value="1"/>
</dbReference>
<keyword evidence="1" id="KW-0677">Repeat</keyword>
<dbReference type="CDD" id="cd09272">
    <property type="entry name" value="RNase_HI_RT_Ty1"/>
    <property type="match status" value="1"/>
</dbReference>
<dbReference type="Proteomes" id="UP000327157">
    <property type="component" value="Chromosome 15"/>
</dbReference>
<evidence type="ECO:0000256" key="1">
    <source>
        <dbReference type="ARBA" id="ARBA00022737"/>
    </source>
</evidence>
<dbReference type="PROSITE" id="PS51375">
    <property type="entry name" value="PPR"/>
    <property type="match status" value="1"/>
</dbReference>
<dbReference type="InterPro" id="IPR011990">
    <property type="entry name" value="TPR-like_helical_dom_sf"/>
</dbReference>
<reference evidence="4 5" key="3">
    <citation type="submission" date="2019-11" db="EMBL/GenBank/DDBJ databases">
        <title>A de novo genome assembly of a pear dwarfing rootstock.</title>
        <authorList>
            <person name="Wang F."/>
            <person name="Wang J."/>
            <person name="Li S."/>
            <person name="Zhang Y."/>
            <person name="Fang M."/>
            <person name="Ma L."/>
            <person name="Zhao Y."/>
            <person name="Jiang S."/>
        </authorList>
    </citation>
    <scope>NUCLEOTIDE SEQUENCE [LARGE SCALE GENOMIC DNA]</scope>
    <source>
        <strain evidence="4">S2</strain>
        <tissue evidence="4">Leaf</tissue>
    </source>
</reference>
<feature type="compositionally biased region" description="Low complexity" evidence="3">
    <location>
        <begin position="86"/>
        <end position="103"/>
    </location>
</feature>
<dbReference type="Gene3D" id="3.40.30.10">
    <property type="entry name" value="Glutaredoxin"/>
    <property type="match status" value="1"/>
</dbReference>
<protein>
    <submittedName>
        <fullName evidence="4">Thioredoxin O1</fullName>
    </submittedName>
</protein>
<dbReference type="InterPro" id="IPR002885">
    <property type="entry name" value="PPR_rpt"/>
</dbReference>
<reference evidence="5" key="2">
    <citation type="submission" date="2019-10" db="EMBL/GenBank/DDBJ databases">
        <title>A de novo genome assembly of a pear dwarfing rootstock.</title>
        <authorList>
            <person name="Wang F."/>
            <person name="Wang J."/>
            <person name="Li S."/>
            <person name="Zhang Y."/>
            <person name="Fang M."/>
            <person name="Ma L."/>
            <person name="Zhao Y."/>
            <person name="Jiang S."/>
        </authorList>
    </citation>
    <scope>NUCLEOTIDE SEQUENCE [LARGE SCALE GENOMIC DNA]</scope>
</reference>
<accession>A0A5N5GU52</accession>
<feature type="region of interest" description="Disordered" evidence="3">
    <location>
        <begin position="84"/>
        <end position="111"/>
    </location>
</feature>
<comment type="caution">
    <text evidence="4">The sequence shown here is derived from an EMBL/GenBank/DDBJ whole genome shotgun (WGS) entry which is preliminary data.</text>
</comment>
<dbReference type="OrthoDB" id="7969581at2759"/>
<organism evidence="4 5">
    <name type="scientific">Pyrus ussuriensis x Pyrus communis</name>
    <dbReference type="NCBI Taxonomy" id="2448454"/>
    <lineage>
        <taxon>Eukaryota</taxon>
        <taxon>Viridiplantae</taxon>
        <taxon>Streptophyta</taxon>
        <taxon>Embryophyta</taxon>
        <taxon>Tracheophyta</taxon>
        <taxon>Spermatophyta</taxon>
        <taxon>Magnoliopsida</taxon>
        <taxon>eudicotyledons</taxon>
        <taxon>Gunneridae</taxon>
        <taxon>Pentapetalae</taxon>
        <taxon>rosids</taxon>
        <taxon>fabids</taxon>
        <taxon>Rosales</taxon>
        <taxon>Rosaceae</taxon>
        <taxon>Amygdaloideae</taxon>
        <taxon>Maleae</taxon>
        <taxon>Pyrus</taxon>
    </lineage>
</organism>
<evidence type="ECO:0000313" key="4">
    <source>
        <dbReference type="EMBL" id="KAB2619155.1"/>
    </source>
</evidence>
<evidence type="ECO:0000256" key="3">
    <source>
        <dbReference type="SAM" id="MobiDB-lite"/>
    </source>
</evidence>
<feature type="repeat" description="PPR" evidence="2">
    <location>
        <begin position="334"/>
        <end position="368"/>
    </location>
</feature>
<proteinExistence type="predicted"/>
<dbReference type="SUPFAM" id="SSF56672">
    <property type="entry name" value="DNA/RNA polymerases"/>
    <property type="match status" value="1"/>
</dbReference>
<dbReference type="Gene3D" id="1.25.40.10">
    <property type="entry name" value="Tetratricopeptide repeat domain"/>
    <property type="match status" value="1"/>
</dbReference>
<sequence>MPGARLTSHGLKLSGWQFSTGPELGPPPSLGLAHAGADPPGLRPLFCPLSPEHLPTLGLLSDGFNRKKPGADLLHHRLKGPFNCVQSQSQSQSRTTQTLTGSTPTAPSSTNTKKLISFHFPDFRPNYRLLEKTRPDKATGPSNTILKAPVDLMEELRSVRNEHKSAIFYITSSSCEASHKLLSPVILELSGRFLHVRVYKLILPEYDVGDKVGPFNLINLPNITFFQYGDKAAEIFGVDITGLKQTFEKLFSSISLLLQNHCEIHPNGLVRRVASQYFDSKRKLHPDWVPSVRAHSVLLNGWFRSRKLNGQGGFGCKQLLGMMERFWVLELGPTISTYNSLEKGSCKAGDLVGASKILKTMKSRGTAPTPTTYNYFSRYCSKYGKIEVCQFMHSLDNTHWMSVKRILRYLKATHNHGLLYKPGTTKLTAYSDADYAGNPDTRHSTCGFCIYLGSNLVYWSSKKQKTVSRSSAEAEYRQLAYTAAELSWLRSLFKDLHMHLVQPTIWCDNVSSIALASNPVFHSRTKHLEVDYHYVREKVVRGQLLVNYVCSQDQLADIFTKGLSLSRFKLLVSKLPVVPQPVSLRGGC</sequence>
<evidence type="ECO:0000313" key="5">
    <source>
        <dbReference type="Proteomes" id="UP000327157"/>
    </source>
</evidence>
<dbReference type="PANTHER" id="PTHR11439">
    <property type="entry name" value="GAG-POL-RELATED RETROTRANSPOSON"/>
    <property type="match status" value="1"/>
</dbReference>
<name>A0A5N5GU52_9ROSA</name>
<dbReference type="InterPro" id="IPR043502">
    <property type="entry name" value="DNA/RNA_pol_sf"/>
</dbReference>
<dbReference type="PANTHER" id="PTHR11439:SF455">
    <property type="entry name" value="RLK (RECEPTOR-LIKE PROTEIN KINASE) 8, PUTATIVE-RELATED"/>
    <property type="match status" value="1"/>
</dbReference>
<evidence type="ECO:0000256" key="2">
    <source>
        <dbReference type="PROSITE-ProRule" id="PRU00708"/>
    </source>
</evidence>